<sequence>MFHSCFLDAENIFKEILLLPLGIGRCASFKLIFGDAKVIRVIDLEKQKRPPYLSGGVRKYPGQVLSRPHLQRGLKHSRIGEEKEYIHYPVPTHRYALFSDGRRGPAMGLMFI</sequence>
<dbReference type="AlphaFoldDB" id="A0A061EBY1"/>
<dbReference type="HOGENOM" id="CLU_2150461_0_0_1"/>
<dbReference type="Proteomes" id="UP000026915">
    <property type="component" value="Chromosome 2"/>
</dbReference>
<dbReference type="InParanoid" id="A0A061EBY1"/>
<evidence type="ECO:0000313" key="2">
    <source>
        <dbReference type="Proteomes" id="UP000026915"/>
    </source>
</evidence>
<evidence type="ECO:0000313" key="1">
    <source>
        <dbReference type="EMBL" id="EOX99773.1"/>
    </source>
</evidence>
<dbReference type="EMBL" id="CM001880">
    <property type="protein sequence ID" value="EOX99773.1"/>
    <property type="molecule type" value="Genomic_DNA"/>
</dbReference>
<name>A0A061EBY1_THECC</name>
<protein>
    <submittedName>
        <fullName evidence="1">Uncharacterized protein</fullName>
    </submittedName>
</protein>
<gene>
    <name evidence="1" type="ORF">TCM_008686</name>
</gene>
<accession>A0A061EBY1</accession>
<reference evidence="1 2" key="1">
    <citation type="journal article" date="2013" name="Genome Biol.">
        <title>The genome sequence of the most widely cultivated cacao type and its use to identify candidate genes regulating pod color.</title>
        <authorList>
            <person name="Motamayor J.C."/>
            <person name="Mockaitis K."/>
            <person name="Schmutz J."/>
            <person name="Haiminen N."/>
            <person name="Iii D.L."/>
            <person name="Cornejo O."/>
            <person name="Findley S.D."/>
            <person name="Zheng P."/>
            <person name="Utro F."/>
            <person name="Royaert S."/>
            <person name="Saski C."/>
            <person name="Jenkins J."/>
            <person name="Podicheti R."/>
            <person name="Zhao M."/>
            <person name="Scheffler B.E."/>
            <person name="Stack J.C."/>
            <person name="Feltus F.A."/>
            <person name="Mustiga G.M."/>
            <person name="Amores F."/>
            <person name="Phillips W."/>
            <person name="Marelli J.P."/>
            <person name="May G.D."/>
            <person name="Shapiro H."/>
            <person name="Ma J."/>
            <person name="Bustamante C.D."/>
            <person name="Schnell R.J."/>
            <person name="Main D."/>
            <person name="Gilbert D."/>
            <person name="Parida L."/>
            <person name="Kuhn D.N."/>
        </authorList>
    </citation>
    <scope>NUCLEOTIDE SEQUENCE [LARGE SCALE GENOMIC DNA]</scope>
    <source>
        <strain evidence="2">cv. Matina 1-6</strain>
    </source>
</reference>
<organism evidence="1 2">
    <name type="scientific">Theobroma cacao</name>
    <name type="common">Cacao</name>
    <name type="synonym">Cocoa</name>
    <dbReference type="NCBI Taxonomy" id="3641"/>
    <lineage>
        <taxon>Eukaryota</taxon>
        <taxon>Viridiplantae</taxon>
        <taxon>Streptophyta</taxon>
        <taxon>Embryophyta</taxon>
        <taxon>Tracheophyta</taxon>
        <taxon>Spermatophyta</taxon>
        <taxon>Magnoliopsida</taxon>
        <taxon>eudicotyledons</taxon>
        <taxon>Gunneridae</taxon>
        <taxon>Pentapetalae</taxon>
        <taxon>rosids</taxon>
        <taxon>malvids</taxon>
        <taxon>Malvales</taxon>
        <taxon>Malvaceae</taxon>
        <taxon>Byttnerioideae</taxon>
        <taxon>Theobroma</taxon>
    </lineage>
</organism>
<proteinExistence type="predicted"/>
<dbReference type="Gramene" id="EOX99773">
    <property type="protein sequence ID" value="EOX99773"/>
    <property type="gene ID" value="TCM_008686"/>
</dbReference>
<keyword evidence="2" id="KW-1185">Reference proteome</keyword>